<organism evidence="3 4">
    <name type="scientific">Lophiostoma macrostomum CBS 122681</name>
    <dbReference type="NCBI Taxonomy" id="1314788"/>
    <lineage>
        <taxon>Eukaryota</taxon>
        <taxon>Fungi</taxon>
        <taxon>Dikarya</taxon>
        <taxon>Ascomycota</taxon>
        <taxon>Pezizomycotina</taxon>
        <taxon>Dothideomycetes</taxon>
        <taxon>Pleosporomycetidae</taxon>
        <taxon>Pleosporales</taxon>
        <taxon>Lophiostomataceae</taxon>
        <taxon>Lophiostoma</taxon>
    </lineage>
</organism>
<keyword evidence="3" id="KW-0378">Hydrolase</keyword>
<dbReference type="InterPro" id="IPR050266">
    <property type="entry name" value="AB_hydrolase_sf"/>
</dbReference>
<dbReference type="PANTHER" id="PTHR43798:SF33">
    <property type="entry name" value="HYDROLASE, PUTATIVE (AFU_ORTHOLOGUE AFUA_2G14860)-RELATED"/>
    <property type="match status" value="1"/>
</dbReference>
<dbReference type="GO" id="GO:0016020">
    <property type="term" value="C:membrane"/>
    <property type="evidence" value="ECO:0007669"/>
    <property type="project" value="TreeGrafter"/>
</dbReference>
<dbReference type="GO" id="GO:0047372">
    <property type="term" value="F:monoacylglycerol lipase activity"/>
    <property type="evidence" value="ECO:0007669"/>
    <property type="project" value="TreeGrafter"/>
</dbReference>
<protein>
    <submittedName>
        <fullName evidence="3">Alpha/beta-hydrolase</fullName>
    </submittedName>
</protein>
<feature type="compositionally biased region" description="Basic and acidic residues" evidence="1">
    <location>
        <begin position="250"/>
        <end position="259"/>
    </location>
</feature>
<evidence type="ECO:0000259" key="2">
    <source>
        <dbReference type="Pfam" id="PF12697"/>
    </source>
</evidence>
<evidence type="ECO:0000313" key="3">
    <source>
        <dbReference type="EMBL" id="KAF2653948.1"/>
    </source>
</evidence>
<name>A0A6A6T558_9PLEO</name>
<dbReference type="EMBL" id="MU004372">
    <property type="protein sequence ID" value="KAF2653948.1"/>
    <property type="molecule type" value="Genomic_DNA"/>
</dbReference>
<dbReference type="Pfam" id="PF12697">
    <property type="entry name" value="Abhydrolase_6"/>
    <property type="match status" value="1"/>
</dbReference>
<dbReference type="InterPro" id="IPR029058">
    <property type="entry name" value="AB_hydrolase_fold"/>
</dbReference>
<feature type="region of interest" description="Disordered" evidence="1">
    <location>
        <begin position="236"/>
        <end position="261"/>
    </location>
</feature>
<dbReference type="AlphaFoldDB" id="A0A6A6T558"/>
<dbReference type="OrthoDB" id="408373at2759"/>
<gene>
    <name evidence="3" type="ORF">K491DRAFT_694253</name>
</gene>
<feature type="domain" description="AB hydrolase-1" evidence="2">
    <location>
        <begin position="91"/>
        <end position="389"/>
    </location>
</feature>
<dbReference type="Proteomes" id="UP000799324">
    <property type="component" value="Unassembled WGS sequence"/>
</dbReference>
<evidence type="ECO:0000256" key="1">
    <source>
        <dbReference type="SAM" id="MobiDB-lite"/>
    </source>
</evidence>
<dbReference type="PANTHER" id="PTHR43798">
    <property type="entry name" value="MONOACYLGLYCEROL LIPASE"/>
    <property type="match status" value="1"/>
</dbReference>
<proteinExistence type="predicted"/>
<reference evidence="3" key="1">
    <citation type="journal article" date="2020" name="Stud. Mycol.">
        <title>101 Dothideomycetes genomes: a test case for predicting lifestyles and emergence of pathogens.</title>
        <authorList>
            <person name="Haridas S."/>
            <person name="Albert R."/>
            <person name="Binder M."/>
            <person name="Bloem J."/>
            <person name="Labutti K."/>
            <person name="Salamov A."/>
            <person name="Andreopoulos B."/>
            <person name="Baker S."/>
            <person name="Barry K."/>
            <person name="Bills G."/>
            <person name="Bluhm B."/>
            <person name="Cannon C."/>
            <person name="Castanera R."/>
            <person name="Culley D."/>
            <person name="Daum C."/>
            <person name="Ezra D."/>
            <person name="Gonzalez J."/>
            <person name="Henrissat B."/>
            <person name="Kuo A."/>
            <person name="Liang C."/>
            <person name="Lipzen A."/>
            <person name="Lutzoni F."/>
            <person name="Magnuson J."/>
            <person name="Mondo S."/>
            <person name="Nolan M."/>
            <person name="Ohm R."/>
            <person name="Pangilinan J."/>
            <person name="Park H.-J."/>
            <person name="Ramirez L."/>
            <person name="Alfaro M."/>
            <person name="Sun H."/>
            <person name="Tritt A."/>
            <person name="Yoshinaga Y."/>
            <person name="Zwiers L.-H."/>
            <person name="Turgeon B."/>
            <person name="Goodwin S."/>
            <person name="Spatafora J."/>
            <person name="Crous P."/>
            <person name="Grigoriev I."/>
        </authorList>
    </citation>
    <scope>NUCLEOTIDE SEQUENCE</scope>
    <source>
        <strain evidence="3">CBS 122681</strain>
    </source>
</reference>
<dbReference type="PRINTS" id="PR00111">
    <property type="entry name" value="ABHYDROLASE"/>
</dbReference>
<dbReference type="GO" id="GO:0046464">
    <property type="term" value="P:acylglycerol catabolic process"/>
    <property type="evidence" value="ECO:0007669"/>
    <property type="project" value="TreeGrafter"/>
</dbReference>
<sequence>MPYHSSWNIGLQLAAGGLALSILLYSSRNVLGSDAPKTIPSPLATLLPHLSEEGLKSLPYPPDALPGARDVDTPYGCMRVYEWGPEKGHKVLLIHGISTPSIALGKLAHNLVERGCRVMLFDLFGRGLSSSPVPSTTPFSSALYTSQISLVLQSSPLHWCPITLIGYSLGGAISADFTSYFPDLVSNLILIAPGGLIRTNHISWKSRLMYGSEGWIPESLIERIVGRRLWTGPEAARAVEPEPDLSQSTNKDRHGESKGGLRAKAVYQSSNHRLLPHNPSSTVGGVVDWQIQHHRGFVPAFISSIRHAPIHDQHTRWRIIGADMARRAQEGKEGMKEVHVVLGAKDPIIIAEELIADAKEVLGEEFVKFKTLADAGHDVAIERADEIAELVSDVLDGKGANAMILLHRRKRHRY</sequence>
<keyword evidence="4" id="KW-1185">Reference proteome</keyword>
<evidence type="ECO:0000313" key="4">
    <source>
        <dbReference type="Proteomes" id="UP000799324"/>
    </source>
</evidence>
<dbReference type="Gene3D" id="3.40.50.1820">
    <property type="entry name" value="alpha/beta hydrolase"/>
    <property type="match status" value="1"/>
</dbReference>
<dbReference type="InterPro" id="IPR000073">
    <property type="entry name" value="AB_hydrolase_1"/>
</dbReference>
<accession>A0A6A6T558</accession>
<dbReference type="SUPFAM" id="SSF53474">
    <property type="entry name" value="alpha/beta-Hydrolases"/>
    <property type="match status" value="1"/>
</dbReference>